<feature type="domain" description="G-protein coupled receptors family 1 profile" evidence="17">
    <location>
        <begin position="1"/>
        <end position="246"/>
    </location>
</feature>
<evidence type="ECO:0000259" key="17">
    <source>
        <dbReference type="PROSITE" id="PS50262"/>
    </source>
</evidence>
<feature type="transmembrane region" description="Helical" evidence="16">
    <location>
        <begin position="93"/>
        <end position="113"/>
    </location>
</feature>
<keyword evidence="10 16" id="KW-0472">Membrane</keyword>
<dbReference type="GO" id="GO:0004930">
    <property type="term" value="F:G protein-coupled receptor activity"/>
    <property type="evidence" value="ECO:0007669"/>
    <property type="project" value="UniProtKB-KW"/>
</dbReference>
<dbReference type="InterPro" id="IPR017452">
    <property type="entry name" value="GPCR_Rhodpsn_7TM"/>
</dbReference>
<gene>
    <name evidence="18" type="ORF">JTE90_024571</name>
</gene>
<comment type="caution">
    <text evidence="18">The sequence shown here is derived from an EMBL/GenBank/DDBJ whole genome shotgun (WGS) entry which is preliminary data.</text>
</comment>
<accession>A0AAV6VEA9</accession>
<evidence type="ECO:0000256" key="1">
    <source>
        <dbReference type="ARBA" id="ARBA00004141"/>
    </source>
</evidence>
<keyword evidence="3" id="KW-0600">Photoreceptor protein</keyword>
<keyword evidence="5 16" id="KW-0812">Transmembrane</keyword>
<organism evidence="18 19">
    <name type="scientific">Oedothorax gibbosus</name>
    <dbReference type="NCBI Taxonomy" id="931172"/>
    <lineage>
        <taxon>Eukaryota</taxon>
        <taxon>Metazoa</taxon>
        <taxon>Ecdysozoa</taxon>
        <taxon>Arthropoda</taxon>
        <taxon>Chelicerata</taxon>
        <taxon>Arachnida</taxon>
        <taxon>Araneae</taxon>
        <taxon>Araneomorphae</taxon>
        <taxon>Entelegynae</taxon>
        <taxon>Araneoidea</taxon>
        <taxon>Linyphiidae</taxon>
        <taxon>Erigoninae</taxon>
        <taxon>Oedothorax</taxon>
    </lineage>
</organism>
<evidence type="ECO:0000256" key="13">
    <source>
        <dbReference type="ARBA" id="ARBA00023180"/>
    </source>
</evidence>
<evidence type="ECO:0000313" key="18">
    <source>
        <dbReference type="EMBL" id="KAG8194240.1"/>
    </source>
</evidence>
<dbReference type="PROSITE" id="PS50262">
    <property type="entry name" value="G_PROTEIN_RECEP_F1_2"/>
    <property type="match status" value="1"/>
</dbReference>
<feature type="transmembrane region" description="Helical" evidence="16">
    <location>
        <begin position="195"/>
        <end position="217"/>
    </location>
</feature>
<evidence type="ECO:0000256" key="8">
    <source>
        <dbReference type="ARBA" id="ARBA00022991"/>
    </source>
</evidence>
<dbReference type="PRINTS" id="PR00237">
    <property type="entry name" value="GPCRRHODOPSN"/>
</dbReference>
<keyword evidence="4" id="KW-0716">Sensory transduction</keyword>
<comment type="similarity">
    <text evidence="2">Belongs to the G-protein coupled receptor 1 family.</text>
</comment>
<feature type="transmembrane region" description="Helical" evidence="16">
    <location>
        <begin position="12"/>
        <end position="33"/>
    </location>
</feature>
<dbReference type="GO" id="GO:0007601">
    <property type="term" value="P:visual perception"/>
    <property type="evidence" value="ECO:0007669"/>
    <property type="project" value="UniProtKB-KW"/>
</dbReference>
<name>A0AAV6VEA9_9ARAC</name>
<dbReference type="GO" id="GO:0016020">
    <property type="term" value="C:membrane"/>
    <property type="evidence" value="ECO:0007669"/>
    <property type="project" value="UniProtKB-SubCell"/>
</dbReference>
<evidence type="ECO:0000256" key="5">
    <source>
        <dbReference type="ARBA" id="ARBA00022692"/>
    </source>
</evidence>
<dbReference type="PANTHER" id="PTHR24240">
    <property type="entry name" value="OPSIN"/>
    <property type="match status" value="1"/>
</dbReference>
<feature type="transmembrane region" description="Helical" evidence="16">
    <location>
        <begin position="229"/>
        <end position="248"/>
    </location>
</feature>
<dbReference type="AlphaFoldDB" id="A0AAV6VEA9"/>
<feature type="transmembrane region" description="Helical" evidence="16">
    <location>
        <begin position="53"/>
        <end position="73"/>
    </location>
</feature>
<evidence type="ECO:0000256" key="2">
    <source>
        <dbReference type="ARBA" id="ARBA00010663"/>
    </source>
</evidence>
<keyword evidence="19" id="KW-1185">Reference proteome</keyword>
<dbReference type="Gene3D" id="1.20.1070.10">
    <property type="entry name" value="Rhodopsin 7-helix transmembrane proteins"/>
    <property type="match status" value="1"/>
</dbReference>
<feature type="transmembrane region" description="Helical" evidence="16">
    <location>
        <begin position="142"/>
        <end position="164"/>
    </location>
</feature>
<dbReference type="InterPro" id="IPR050125">
    <property type="entry name" value="GPCR_opsins"/>
</dbReference>
<keyword evidence="13" id="KW-0325">Glycoprotein</keyword>
<dbReference type="Pfam" id="PF00001">
    <property type="entry name" value="7tm_1"/>
    <property type="match status" value="1"/>
</dbReference>
<dbReference type="InterPro" id="IPR027430">
    <property type="entry name" value="Retinal_BS"/>
</dbReference>
<evidence type="ECO:0000256" key="12">
    <source>
        <dbReference type="ARBA" id="ARBA00023170"/>
    </source>
</evidence>
<keyword evidence="6" id="KW-0681">Retinal protein</keyword>
<dbReference type="SUPFAM" id="SSF81321">
    <property type="entry name" value="Family A G protein-coupled receptor-like"/>
    <property type="match status" value="1"/>
</dbReference>
<dbReference type="EMBL" id="JAFNEN010000106">
    <property type="protein sequence ID" value="KAG8194240.1"/>
    <property type="molecule type" value="Genomic_DNA"/>
</dbReference>
<sequence length="288" mass="32281">MFLRFRVLVTPTSLLLINLAVSDLGLILLGFPFSASSSFKGRWMYGDGGCQWYAFMGFLFGSAHIGTLALLALDRYLIACRISIRGKLTYKRYCQMLTACWGYAFFWAAMPLLGWGRYGPEPSVTTCTIDWQHNDSSYKSFILVYFVLGFMVPLVIIAVCYAAIARRVRRNTAAKQRGVVHDQWTNERSITCMSLVLILAFIVAWTPYAVLCLWTIFDSPLTVPPFLTLIPPLFAKASTVFNPVIYFMSNPKLRAGILATLCCCKESDVEAIELPDSPERVPANTEPS</sequence>
<dbReference type="GO" id="GO:0009881">
    <property type="term" value="F:photoreceptor activity"/>
    <property type="evidence" value="ECO:0007669"/>
    <property type="project" value="UniProtKB-KW"/>
</dbReference>
<evidence type="ECO:0000256" key="4">
    <source>
        <dbReference type="ARBA" id="ARBA00022606"/>
    </source>
</evidence>
<dbReference type="FunFam" id="1.20.1070.10:FF:000219">
    <property type="entry name" value="Opsin 5-like 2"/>
    <property type="match status" value="1"/>
</dbReference>
<evidence type="ECO:0000256" key="16">
    <source>
        <dbReference type="SAM" id="Phobius"/>
    </source>
</evidence>
<evidence type="ECO:0000256" key="6">
    <source>
        <dbReference type="ARBA" id="ARBA00022925"/>
    </source>
</evidence>
<proteinExistence type="inferred from homology"/>
<keyword evidence="15" id="KW-0844">Vision</keyword>
<evidence type="ECO:0000256" key="10">
    <source>
        <dbReference type="ARBA" id="ARBA00023136"/>
    </source>
</evidence>
<keyword evidence="8" id="KW-0157">Chromophore</keyword>
<dbReference type="InterPro" id="IPR000276">
    <property type="entry name" value="GPCR_Rhodpsn"/>
</dbReference>
<evidence type="ECO:0000256" key="11">
    <source>
        <dbReference type="ARBA" id="ARBA00023157"/>
    </source>
</evidence>
<evidence type="ECO:0000256" key="7">
    <source>
        <dbReference type="ARBA" id="ARBA00022989"/>
    </source>
</evidence>
<evidence type="ECO:0000313" key="19">
    <source>
        <dbReference type="Proteomes" id="UP000827092"/>
    </source>
</evidence>
<dbReference type="PRINTS" id="PR01244">
    <property type="entry name" value="PEROPSIN"/>
</dbReference>
<dbReference type="PROSITE" id="PS00238">
    <property type="entry name" value="OPSIN"/>
    <property type="match status" value="1"/>
</dbReference>
<evidence type="ECO:0000256" key="9">
    <source>
        <dbReference type="ARBA" id="ARBA00023040"/>
    </source>
</evidence>
<keyword evidence="12" id="KW-0675">Receptor</keyword>
<dbReference type="Proteomes" id="UP000827092">
    <property type="component" value="Unassembled WGS sequence"/>
</dbReference>
<evidence type="ECO:0000256" key="15">
    <source>
        <dbReference type="ARBA" id="ARBA00023305"/>
    </source>
</evidence>
<dbReference type="InterPro" id="IPR002962">
    <property type="entry name" value="Peropsin"/>
</dbReference>
<protein>
    <recommendedName>
        <fullName evidence="17">G-protein coupled receptors family 1 profile domain-containing protein</fullName>
    </recommendedName>
</protein>
<evidence type="ECO:0000256" key="3">
    <source>
        <dbReference type="ARBA" id="ARBA00022543"/>
    </source>
</evidence>
<reference evidence="18 19" key="1">
    <citation type="journal article" date="2022" name="Nat. Ecol. Evol.">
        <title>A masculinizing supergene underlies an exaggerated male reproductive morph in a spider.</title>
        <authorList>
            <person name="Hendrickx F."/>
            <person name="De Corte Z."/>
            <person name="Sonet G."/>
            <person name="Van Belleghem S.M."/>
            <person name="Kostlbacher S."/>
            <person name="Vangestel C."/>
        </authorList>
    </citation>
    <scope>NUCLEOTIDE SEQUENCE [LARGE SCALE GENOMIC DNA]</scope>
    <source>
        <strain evidence="18">W744_W776</strain>
    </source>
</reference>
<keyword evidence="14" id="KW-0807">Transducer</keyword>
<keyword evidence="7 16" id="KW-1133">Transmembrane helix</keyword>
<keyword evidence="9" id="KW-0297">G-protein coupled receptor</keyword>
<evidence type="ECO:0000256" key="14">
    <source>
        <dbReference type="ARBA" id="ARBA00023224"/>
    </source>
</evidence>
<keyword evidence="11" id="KW-1015">Disulfide bond</keyword>
<comment type="subcellular location">
    <subcellularLocation>
        <location evidence="1">Membrane</location>
        <topology evidence="1">Multi-pass membrane protein</topology>
    </subcellularLocation>
</comment>
<dbReference type="GO" id="GO:0007602">
    <property type="term" value="P:phototransduction"/>
    <property type="evidence" value="ECO:0007669"/>
    <property type="project" value="UniProtKB-KW"/>
</dbReference>